<accession>A0AAV0IH26</accession>
<gene>
    <name evidence="1" type="ORF">LITE_LOCUS9221</name>
</gene>
<evidence type="ECO:0000313" key="1">
    <source>
        <dbReference type="EMBL" id="CAI0396648.1"/>
    </source>
</evidence>
<protein>
    <recommendedName>
        <fullName evidence="3">Secreted protein</fullName>
    </recommendedName>
</protein>
<proteinExistence type="predicted"/>
<comment type="caution">
    <text evidence="1">The sequence shown here is derived from an EMBL/GenBank/DDBJ whole genome shotgun (WGS) entry which is preliminary data.</text>
</comment>
<dbReference type="AlphaFoldDB" id="A0AAV0IH26"/>
<dbReference type="Proteomes" id="UP001154282">
    <property type="component" value="Unassembled WGS sequence"/>
</dbReference>
<name>A0AAV0IH26_9ROSI</name>
<reference evidence="1" key="1">
    <citation type="submission" date="2022-08" db="EMBL/GenBank/DDBJ databases">
        <authorList>
            <person name="Gutierrez-Valencia J."/>
        </authorList>
    </citation>
    <scope>NUCLEOTIDE SEQUENCE</scope>
</reference>
<evidence type="ECO:0008006" key="3">
    <source>
        <dbReference type="Google" id="ProtNLM"/>
    </source>
</evidence>
<evidence type="ECO:0000313" key="2">
    <source>
        <dbReference type="Proteomes" id="UP001154282"/>
    </source>
</evidence>
<keyword evidence="2" id="KW-1185">Reference proteome</keyword>
<dbReference type="EMBL" id="CAMGYJ010000003">
    <property type="protein sequence ID" value="CAI0396648.1"/>
    <property type="molecule type" value="Genomic_DNA"/>
</dbReference>
<sequence length="61" mass="6605">MRLGICWGLTIATTRVRPCTLIWMAGKLSGGCRVRISGASKHSTSCVELKCKQSDCGTMDE</sequence>
<organism evidence="1 2">
    <name type="scientific">Linum tenue</name>
    <dbReference type="NCBI Taxonomy" id="586396"/>
    <lineage>
        <taxon>Eukaryota</taxon>
        <taxon>Viridiplantae</taxon>
        <taxon>Streptophyta</taxon>
        <taxon>Embryophyta</taxon>
        <taxon>Tracheophyta</taxon>
        <taxon>Spermatophyta</taxon>
        <taxon>Magnoliopsida</taxon>
        <taxon>eudicotyledons</taxon>
        <taxon>Gunneridae</taxon>
        <taxon>Pentapetalae</taxon>
        <taxon>rosids</taxon>
        <taxon>fabids</taxon>
        <taxon>Malpighiales</taxon>
        <taxon>Linaceae</taxon>
        <taxon>Linum</taxon>
    </lineage>
</organism>